<dbReference type="EMBL" id="CP067136">
    <property type="protein sequence ID" value="WCR08812.1"/>
    <property type="molecule type" value="Genomic_DNA"/>
</dbReference>
<organism evidence="2 3">
    <name type="scientific">Paracoccus fistulariae</name>
    <dbReference type="NCBI Taxonomy" id="658446"/>
    <lineage>
        <taxon>Bacteria</taxon>
        <taxon>Pseudomonadati</taxon>
        <taxon>Pseudomonadota</taxon>
        <taxon>Alphaproteobacteria</taxon>
        <taxon>Rhodobacterales</taxon>
        <taxon>Paracoccaceae</taxon>
        <taxon>Paracoccus</taxon>
    </lineage>
</organism>
<sequence>MPKLIPNIENRVRKLPKPATYSQALQPLFEAVSNALYAIEDRSALGATMAGDVRISITNLTDAGKFRVEIADNGIGLDADRYEAFQTIDTDFKRARGGKGVGRLFWLDAFERIHVESLFNEEGGIKRRCFAFTLRNDEQIVEEDLPNGYVGRQEVGTTIICEGLRGTSYQKAFPKQKATFLRYFSAHFIADFLVGNGASVEVNLDGEPTKYPEAVADLVIGRDLETGDFDISDYGTFSVKGFACDKEASTGLDGNHQLHLLANGRTVESRKVDGLIGLSTIAAGERDDLYFHGCVSSEYLDERVNEGRTAFNLPEDILKEISRKCVEQVRETALADQMVSYNATRRSNYDEFVSRHPIYGFDDPDVQLSRVPFSAQTPEEFATGLVKYQIRRDEERQSTMENVIELLAKGDSVPESFAERLQTAVREVQSSEQLALAQHVVRRKLVLDLMGKLLTRVRERADKQDDFHLEQTLHSFIVPMHVAGHDAAEKRSRAHDLWILDERLAFTRAFSSDKRFDALLKDSENAERSDLIVWDFASGLGVVDPLRDGERVDTSKPLEKVMIVEFKKPGRKHYGPEDQIHFQITKYIDELRGGEIEGFERQRIRIAQDCVFYCYVVADIEGDLKRQLSTWSKSANGQGRFMPLQGDVNGSIEVIQWQDLVNDAWARNEATLYAAKLQRGRPG</sequence>
<dbReference type="InterPro" id="IPR036890">
    <property type="entry name" value="HATPase_C_sf"/>
</dbReference>
<evidence type="ECO:0000259" key="1">
    <source>
        <dbReference type="Pfam" id="PF02518"/>
    </source>
</evidence>
<dbReference type="Proteomes" id="UP001219349">
    <property type="component" value="Chromosome"/>
</dbReference>
<protein>
    <submittedName>
        <fullName evidence="2">Sensor histidine kinase</fullName>
    </submittedName>
</protein>
<feature type="domain" description="Histidine kinase/HSP90-like ATPase" evidence="1">
    <location>
        <begin position="28"/>
        <end position="102"/>
    </location>
</feature>
<dbReference type="Gene3D" id="3.30.565.10">
    <property type="entry name" value="Histidine kinase-like ATPase, C-terminal domain"/>
    <property type="match status" value="1"/>
</dbReference>
<proteinExistence type="predicted"/>
<name>A0ABY7SS43_9RHOB</name>
<accession>A0ABY7SS43</accession>
<dbReference type="RefSeq" id="WP_271886852.1">
    <property type="nucleotide sequence ID" value="NZ_CP067136.1"/>
</dbReference>
<reference evidence="2 3" key="1">
    <citation type="submission" date="2021-01" db="EMBL/GenBank/DDBJ databases">
        <title>Biogeographic distribution of Paracoccus.</title>
        <authorList>
            <person name="Hollensteiner J."/>
            <person name="Leineberger J."/>
            <person name="Brinkhoff T."/>
            <person name="Daniel R."/>
        </authorList>
    </citation>
    <scope>NUCLEOTIDE SEQUENCE [LARGE SCALE GENOMIC DNA]</scope>
    <source>
        <strain evidence="2 3">KCTC 22803</strain>
    </source>
</reference>
<evidence type="ECO:0000313" key="3">
    <source>
        <dbReference type="Proteomes" id="UP001219349"/>
    </source>
</evidence>
<dbReference type="GO" id="GO:0016301">
    <property type="term" value="F:kinase activity"/>
    <property type="evidence" value="ECO:0007669"/>
    <property type="project" value="UniProtKB-KW"/>
</dbReference>
<keyword evidence="2" id="KW-0418">Kinase</keyword>
<dbReference type="SUPFAM" id="SSF55874">
    <property type="entry name" value="ATPase domain of HSP90 chaperone/DNA topoisomerase II/histidine kinase"/>
    <property type="match status" value="1"/>
</dbReference>
<gene>
    <name evidence="2" type="ORF">JHX87_08495</name>
</gene>
<dbReference type="Pfam" id="PF02518">
    <property type="entry name" value="HATPase_c"/>
    <property type="match status" value="1"/>
</dbReference>
<evidence type="ECO:0000313" key="2">
    <source>
        <dbReference type="EMBL" id="WCR08812.1"/>
    </source>
</evidence>
<dbReference type="InterPro" id="IPR003594">
    <property type="entry name" value="HATPase_dom"/>
</dbReference>
<keyword evidence="3" id="KW-1185">Reference proteome</keyword>
<keyword evidence="2" id="KW-0808">Transferase</keyword>